<keyword evidence="5" id="KW-0732">Signal</keyword>
<evidence type="ECO:0000256" key="1">
    <source>
        <dbReference type="ARBA" id="ARBA00005641"/>
    </source>
</evidence>
<dbReference type="InParanoid" id="A0A409W3B2"/>
<dbReference type="GO" id="GO:0009986">
    <property type="term" value="C:cell surface"/>
    <property type="evidence" value="ECO:0007669"/>
    <property type="project" value="TreeGrafter"/>
</dbReference>
<sequence length="479" mass="52361">MPSTRFLYLTILASSLLATQALQGLPDKIHGVNLGSWLVLESWMLPAGTYFKASASRMGGQQCDDCSQCIATEFAFAEAYPDTVDEKFKGHWESWFNQPDVNDLVSFGINTVRVPLGYWIVEPLVNRTSEFYPRGGILQLQRGLKQLKTAGITAILDHHALPGVATPGQEFAGRCTNDVEFYTPYNYHRALIWTAVMTALSHLDPDFGSVAGIEAMNEPIMNADQTPGLGGFQVNFVETVRAVEILLGIPVPGVSPFAQLKSAPNVTAAFSAASSLSSIFNSEVRQVLIDTVPVLAEVAAQLSVNTVFGQGGLRSLLAGRKPLITTFMDVNWQYNNPANPANAAIGPQLYDNHLYYSFGGVADANEKAYLTSVCNLNRIQSDAALGDSPLVFGEWGLPTQFNATDEFLFKWADAQKFSYSKGAGWVFWNFKVEKSDLAGDLARQWSYKEGVRLGYLTKDPSKLNDPNVCVPYTTNSTSS</sequence>
<evidence type="ECO:0000259" key="6">
    <source>
        <dbReference type="Pfam" id="PF00150"/>
    </source>
</evidence>
<dbReference type="SUPFAM" id="SSF51445">
    <property type="entry name" value="(Trans)glycosidases"/>
    <property type="match status" value="1"/>
</dbReference>
<feature type="signal peptide" evidence="5">
    <location>
        <begin position="1"/>
        <end position="21"/>
    </location>
</feature>
<proteinExistence type="inferred from homology"/>
<dbReference type="Pfam" id="PF00150">
    <property type="entry name" value="Cellulase"/>
    <property type="match status" value="1"/>
</dbReference>
<keyword evidence="3 4" id="KW-0326">Glycosidase</keyword>
<evidence type="ECO:0000256" key="2">
    <source>
        <dbReference type="ARBA" id="ARBA00022801"/>
    </source>
</evidence>
<keyword evidence="8" id="KW-1185">Reference proteome</keyword>
<organism evidence="7 8">
    <name type="scientific">Gymnopilus dilepis</name>
    <dbReference type="NCBI Taxonomy" id="231916"/>
    <lineage>
        <taxon>Eukaryota</taxon>
        <taxon>Fungi</taxon>
        <taxon>Dikarya</taxon>
        <taxon>Basidiomycota</taxon>
        <taxon>Agaricomycotina</taxon>
        <taxon>Agaricomycetes</taxon>
        <taxon>Agaricomycetidae</taxon>
        <taxon>Agaricales</taxon>
        <taxon>Agaricineae</taxon>
        <taxon>Hymenogastraceae</taxon>
        <taxon>Gymnopilus</taxon>
    </lineage>
</organism>
<dbReference type="PANTHER" id="PTHR31297">
    <property type="entry name" value="GLUCAN ENDO-1,6-BETA-GLUCOSIDASE B"/>
    <property type="match status" value="1"/>
</dbReference>
<dbReference type="AlphaFoldDB" id="A0A409W3B2"/>
<feature type="domain" description="Glycoside hydrolase family 5" evidence="6">
    <location>
        <begin position="88"/>
        <end position="431"/>
    </location>
</feature>
<comment type="caution">
    <text evidence="7">The sequence shown here is derived from an EMBL/GenBank/DDBJ whole genome shotgun (WGS) entry which is preliminary data.</text>
</comment>
<dbReference type="STRING" id="231916.A0A409W3B2"/>
<evidence type="ECO:0000256" key="3">
    <source>
        <dbReference type="ARBA" id="ARBA00023295"/>
    </source>
</evidence>
<accession>A0A409W3B2</accession>
<dbReference type="EMBL" id="NHYE01005428">
    <property type="protein sequence ID" value="PPQ73007.1"/>
    <property type="molecule type" value="Genomic_DNA"/>
</dbReference>
<evidence type="ECO:0000313" key="7">
    <source>
        <dbReference type="EMBL" id="PPQ73007.1"/>
    </source>
</evidence>
<keyword evidence="2 4" id="KW-0378">Hydrolase</keyword>
<dbReference type="GO" id="GO:0009251">
    <property type="term" value="P:glucan catabolic process"/>
    <property type="evidence" value="ECO:0007669"/>
    <property type="project" value="TreeGrafter"/>
</dbReference>
<dbReference type="InterPro" id="IPR050386">
    <property type="entry name" value="Glycosyl_hydrolase_5"/>
</dbReference>
<evidence type="ECO:0000256" key="5">
    <source>
        <dbReference type="SAM" id="SignalP"/>
    </source>
</evidence>
<protein>
    <recommendedName>
        <fullName evidence="6">Glycoside hydrolase family 5 domain-containing protein</fullName>
    </recommendedName>
</protein>
<dbReference type="GO" id="GO:0005576">
    <property type="term" value="C:extracellular region"/>
    <property type="evidence" value="ECO:0007669"/>
    <property type="project" value="TreeGrafter"/>
</dbReference>
<feature type="chain" id="PRO_5019507575" description="Glycoside hydrolase family 5 domain-containing protein" evidence="5">
    <location>
        <begin position="22"/>
        <end position="479"/>
    </location>
</feature>
<reference evidence="7 8" key="1">
    <citation type="journal article" date="2018" name="Evol. Lett.">
        <title>Horizontal gene cluster transfer increased hallucinogenic mushroom diversity.</title>
        <authorList>
            <person name="Reynolds H.T."/>
            <person name="Vijayakumar V."/>
            <person name="Gluck-Thaler E."/>
            <person name="Korotkin H.B."/>
            <person name="Matheny P.B."/>
            <person name="Slot J.C."/>
        </authorList>
    </citation>
    <scope>NUCLEOTIDE SEQUENCE [LARGE SCALE GENOMIC DNA]</scope>
    <source>
        <strain evidence="7 8">SRW20</strain>
    </source>
</reference>
<dbReference type="Proteomes" id="UP000284706">
    <property type="component" value="Unassembled WGS sequence"/>
</dbReference>
<comment type="similarity">
    <text evidence="1 4">Belongs to the glycosyl hydrolase 5 (cellulase A) family.</text>
</comment>
<evidence type="ECO:0000313" key="8">
    <source>
        <dbReference type="Proteomes" id="UP000284706"/>
    </source>
</evidence>
<dbReference type="GO" id="GO:0008422">
    <property type="term" value="F:beta-glucosidase activity"/>
    <property type="evidence" value="ECO:0007669"/>
    <property type="project" value="TreeGrafter"/>
</dbReference>
<dbReference type="Gene3D" id="3.20.20.80">
    <property type="entry name" value="Glycosidases"/>
    <property type="match status" value="2"/>
</dbReference>
<dbReference type="InterPro" id="IPR017853">
    <property type="entry name" value="GH"/>
</dbReference>
<dbReference type="PANTHER" id="PTHR31297:SF42">
    <property type="entry name" value="GLYCOSIDE HYDROLASE FAMILY 5 DOMAIN-CONTAINING PROTEIN"/>
    <property type="match status" value="1"/>
</dbReference>
<dbReference type="InterPro" id="IPR001547">
    <property type="entry name" value="Glyco_hydro_5"/>
</dbReference>
<dbReference type="OrthoDB" id="1887033at2759"/>
<gene>
    <name evidence="7" type="ORF">CVT26_014683</name>
</gene>
<evidence type="ECO:0000256" key="4">
    <source>
        <dbReference type="RuleBase" id="RU361153"/>
    </source>
</evidence>
<name>A0A409W3B2_9AGAR</name>